<dbReference type="AlphaFoldDB" id="A0A388K799"/>
<feature type="compositionally biased region" description="Basic and acidic residues" evidence="3">
    <location>
        <begin position="202"/>
        <end position="214"/>
    </location>
</feature>
<keyword evidence="2" id="KW-0479">Metal-binding</keyword>
<dbReference type="Gramene" id="GBG65935">
    <property type="protein sequence ID" value="GBG65935"/>
    <property type="gene ID" value="CBR_g54229"/>
</dbReference>
<proteinExistence type="predicted"/>
<dbReference type="InterPro" id="IPR027806">
    <property type="entry name" value="HARBI1_dom"/>
</dbReference>
<dbReference type="InterPro" id="IPR012337">
    <property type="entry name" value="RNaseH-like_sf"/>
</dbReference>
<organism evidence="5 6">
    <name type="scientific">Chara braunii</name>
    <name type="common">Braun's stonewort</name>
    <dbReference type="NCBI Taxonomy" id="69332"/>
    <lineage>
        <taxon>Eukaryota</taxon>
        <taxon>Viridiplantae</taxon>
        <taxon>Streptophyta</taxon>
        <taxon>Charophyceae</taxon>
        <taxon>Charales</taxon>
        <taxon>Characeae</taxon>
        <taxon>Chara</taxon>
    </lineage>
</organism>
<keyword evidence="6" id="KW-1185">Reference proteome</keyword>
<evidence type="ECO:0000256" key="3">
    <source>
        <dbReference type="SAM" id="MobiDB-lite"/>
    </source>
</evidence>
<dbReference type="SUPFAM" id="SSF53098">
    <property type="entry name" value="Ribonuclease H-like"/>
    <property type="match status" value="1"/>
</dbReference>
<evidence type="ECO:0000256" key="2">
    <source>
        <dbReference type="ARBA" id="ARBA00022723"/>
    </source>
</evidence>
<feature type="compositionally biased region" description="Gly residues" evidence="3">
    <location>
        <begin position="125"/>
        <end position="146"/>
    </location>
</feature>
<comment type="caution">
    <text evidence="5">The sequence shown here is derived from an EMBL/GenBank/DDBJ whole genome shotgun (WGS) entry which is preliminary data.</text>
</comment>
<dbReference type="EMBL" id="BFEA01000067">
    <property type="protein sequence ID" value="GBG65935.1"/>
    <property type="molecule type" value="Genomic_DNA"/>
</dbReference>
<evidence type="ECO:0000313" key="5">
    <source>
        <dbReference type="EMBL" id="GBG65935.1"/>
    </source>
</evidence>
<comment type="cofactor">
    <cofactor evidence="1">
        <name>a divalent metal cation</name>
        <dbReference type="ChEBI" id="CHEBI:60240"/>
    </cofactor>
</comment>
<evidence type="ECO:0000259" key="4">
    <source>
        <dbReference type="Pfam" id="PF13359"/>
    </source>
</evidence>
<gene>
    <name evidence="5" type="ORF">CBR_g54229</name>
</gene>
<feature type="domain" description="DDE Tnp4" evidence="4">
    <location>
        <begin position="996"/>
        <end position="1062"/>
    </location>
</feature>
<name>A0A388K799_CHABU</name>
<evidence type="ECO:0000313" key="6">
    <source>
        <dbReference type="Proteomes" id="UP000265515"/>
    </source>
</evidence>
<feature type="region of interest" description="Disordered" evidence="3">
    <location>
        <begin position="196"/>
        <end position="215"/>
    </location>
</feature>
<dbReference type="Pfam" id="PF13359">
    <property type="entry name" value="DDE_Tnp_4"/>
    <property type="match status" value="1"/>
</dbReference>
<dbReference type="GO" id="GO:0046872">
    <property type="term" value="F:metal ion binding"/>
    <property type="evidence" value="ECO:0007669"/>
    <property type="project" value="UniProtKB-KW"/>
</dbReference>
<feature type="region of interest" description="Disordered" evidence="3">
    <location>
        <begin position="556"/>
        <end position="575"/>
    </location>
</feature>
<dbReference type="Proteomes" id="UP000265515">
    <property type="component" value="Unassembled WGS sequence"/>
</dbReference>
<dbReference type="OrthoDB" id="6627079at2759"/>
<protein>
    <recommendedName>
        <fullName evidence="4">DDE Tnp4 domain-containing protein</fullName>
    </recommendedName>
</protein>
<accession>A0A388K799</accession>
<evidence type="ECO:0000256" key="1">
    <source>
        <dbReference type="ARBA" id="ARBA00001968"/>
    </source>
</evidence>
<reference evidence="5 6" key="1">
    <citation type="journal article" date="2018" name="Cell">
        <title>The Chara Genome: Secondary Complexity and Implications for Plant Terrestrialization.</title>
        <authorList>
            <person name="Nishiyama T."/>
            <person name="Sakayama H."/>
            <person name="Vries J.D."/>
            <person name="Buschmann H."/>
            <person name="Saint-Marcoux D."/>
            <person name="Ullrich K.K."/>
            <person name="Haas F.B."/>
            <person name="Vanderstraeten L."/>
            <person name="Becker D."/>
            <person name="Lang D."/>
            <person name="Vosolsobe S."/>
            <person name="Rombauts S."/>
            <person name="Wilhelmsson P.K.I."/>
            <person name="Janitza P."/>
            <person name="Kern R."/>
            <person name="Heyl A."/>
            <person name="Rumpler F."/>
            <person name="Villalobos L.I.A.C."/>
            <person name="Clay J.M."/>
            <person name="Skokan R."/>
            <person name="Toyoda A."/>
            <person name="Suzuki Y."/>
            <person name="Kagoshima H."/>
            <person name="Schijlen E."/>
            <person name="Tajeshwar N."/>
            <person name="Catarino B."/>
            <person name="Hetherington A.J."/>
            <person name="Saltykova A."/>
            <person name="Bonnot C."/>
            <person name="Breuninger H."/>
            <person name="Symeonidi A."/>
            <person name="Radhakrishnan G.V."/>
            <person name="Van Nieuwerburgh F."/>
            <person name="Deforce D."/>
            <person name="Chang C."/>
            <person name="Karol K.G."/>
            <person name="Hedrich R."/>
            <person name="Ulvskov P."/>
            <person name="Glockner G."/>
            <person name="Delwiche C.F."/>
            <person name="Petrasek J."/>
            <person name="Van de Peer Y."/>
            <person name="Friml J."/>
            <person name="Beilby M."/>
            <person name="Dolan L."/>
            <person name="Kohara Y."/>
            <person name="Sugano S."/>
            <person name="Fujiyama A."/>
            <person name="Delaux P.-M."/>
            <person name="Quint M."/>
            <person name="TheiBen G."/>
            <person name="Hagemann M."/>
            <person name="Harholt J."/>
            <person name="Dunand C."/>
            <person name="Zachgo S."/>
            <person name="Langdale J."/>
            <person name="Maumus F."/>
            <person name="Straeten D.V.D."/>
            <person name="Gould S.B."/>
            <person name="Rensing S.A."/>
        </authorList>
    </citation>
    <scope>NUCLEOTIDE SEQUENCE [LARGE SCALE GENOMIC DNA]</scope>
    <source>
        <strain evidence="5 6">S276</strain>
    </source>
</reference>
<sequence length="1085" mass="122090">MGRAQRRQHNAAPEHVQETFMGCSPVYQYLVVVQKVDNKGVMILRCTFCNKVLQGTKYQATRHFSQTDYRKDVSDEVLYEIARRTQQKFESEQMERVARYAAERGLDAPQAGDTRGGEVGPRPVEGGGVGDGGQGASDRPSGGGGGDMDEGVIHIDDEVCGPGEEGLLEHEDAAEFHPGTGERMVEWLRRAAKGAVPAPTGVREDGPSKRKEGGADLAVTHAGKRLRQQKVTEVYGGDDSRAFTSIPWSAECARWRFVHIMKPVMQLLRRMDRGGQFMLLMVEWAQDLVHRVKDTCASLGQPFTDRIIRRVQARAYHMLELAHCAGFLLNPHTRHVRYFFGEVEAYHAWLVRQAKRYILTQTGFELDGADYIVACRQLKDFHIQQGRFGDWGGRGRACNGDSETIEYASWWSQYGDGVPELQRCALRVMHMWSCASPAERNWAVYKGIHTKKLNQLAFEKAVQFVEITANVRLTEYRRAGCGYVLPWQRDTGMLDYEAGIELEPVHTGTHKGMTQEEIAQQVALITCDPIIASAPPPATAVFERCACIFRPYPRDNDSGDKQTPKAAYDPTLPIPREIDETHEDVEDEETRTYTARRRADFAEMEMMGGDEDRWGPFGEVASIDDERQEDGFDERVRLLLTMCYDEGLCPDDIPFEDVSVEGNEAVVTVDARYDGIKIQWLKERTVVIIFRDEARNLPRKIKEDIVRSYENGWKKDGVFDPPVGKRRVKFEGANVISYVARDSVVAEWMVNEGSGEVQLKGKRSEGVAGKRFAEMDGGGCGHGLRAEEMEVVAMAVSTVVLKTMNEMSSSSRDVAKQLRKRQALLQSVAEAADCVATCEAVVQLCVALSSGVYPRQTPRWWIKRRTGGTWEDLRQSDDATDEYYRQKLRMSMAMFKQIVAALAAFVEKKVMHYRTPLPAEQVIAFALYRWASGETYESGTSALGIGRATGLQAVRDVTSALLRAYPDAIKWPVGRRRAQILRAFRDKGFSNCFGAIDCTHIYIDKPADAPSANYYDRNHKFSVQAQVVVDLDLRILDVHVGYPGSVHDVRVLHNSQLWRRAQTGELFDAAPENLPHAVWRNRPRS</sequence>
<feature type="region of interest" description="Disordered" evidence="3">
    <location>
        <begin position="104"/>
        <end position="152"/>
    </location>
</feature>